<proteinExistence type="inferred from homology"/>
<dbReference type="GO" id="GO:0004222">
    <property type="term" value="F:metalloendopeptidase activity"/>
    <property type="evidence" value="ECO:0007669"/>
    <property type="project" value="InterPro"/>
</dbReference>
<sequence>MTGRVHRVASAVLSLPTHEARMRRTPLALVAALLVAASPALAAKPAARAPAGTLAPVTSVEGITEYRLPNGLRVVLFPDPSKPTVTVNVTYFVGSKHEGVGEAGMAHLLEHLLFKGTPKHPRIPQELTERGARPNGTTWLDRTNYFETLPSSEANLAWALAFEADRMVNSFIAQKDLDSEMTVVRNELERGENNPHAVLLRRVLGASFLFHPYGKPTIGNRADVENVPIDRLQAFYRKYYRPDNAMLVVAGRFDEAKALQLIQGSFGKLPRPAQPLPRTYTEEPTQDGEREVTLRRVGETAALTAVYHIPEGAHPDFGAIDVLTEVLGDTPSGRLYKALVETRKAVRASASNLQLQDPGMLVFNAQLREGQSVEAARAALLQTVEEAARTPFTAEEVARAKTSLLKGVDLLLNNSENAAISLSEWAAIGDWRLLFLHRDRVEAVKPEDVTRVAAAYLKPSNRSLGQFVPTPKPERAEMPPRVDLAALLQGYQGRAAVTQGEAFDPSPAHIESRVLRPAPVGGLRLALLPKRTRGQMVEVALSLHWGTAEAVKGQVKVGEATAAMLMRGTKTKSRQQIQDTLDQLKARVGVSGGPLGAAISVETPRENLPAVLRLVAEVLREPAFDAQEFTLLQQQWLASLEKSRSEPETQGGSAFLRVLGGQYPEGHPYYVPTVDENIGMVKAVTREQVMAFHRNVYGASNGELAAVGDFEAPALEALVGELFGDWKSPAPYARVPQTFLDAAPRSLVLETPDKANAFFRAGHNVQLREDHPDWPALMLGNFMLGGGFLNSRLATRIRHQEGLSYTVSSALTASPLDEVGSFTAYAIYAPQNAARLEGALREELGKVLEKGFTAEEVAKARSGLLEYRQSRRAQDDGLVWTLANYLFYGRTLGFDAALEQRLAKLSPEDVRQALARHVDPKKLTVVKAGDFEGAKQKAPAKAPASAAP</sequence>
<dbReference type="InterPro" id="IPR011249">
    <property type="entry name" value="Metalloenz_LuxS/M16"/>
</dbReference>
<dbReference type="EMBL" id="CP002271">
    <property type="protein sequence ID" value="ADO76144.1"/>
    <property type="molecule type" value="Genomic_DNA"/>
</dbReference>
<dbReference type="KEGG" id="sur:STAUR_8390"/>
<evidence type="ECO:0000256" key="2">
    <source>
        <dbReference type="ARBA" id="ARBA00007261"/>
    </source>
</evidence>
<organism evidence="7 8">
    <name type="scientific">Stigmatella aurantiaca (strain DW4/3-1)</name>
    <dbReference type="NCBI Taxonomy" id="378806"/>
    <lineage>
        <taxon>Bacteria</taxon>
        <taxon>Pseudomonadati</taxon>
        <taxon>Myxococcota</taxon>
        <taxon>Myxococcia</taxon>
        <taxon>Myxococcales</taxon>
        <taxon>Cystobacterineae</taxon>
        <taxon>Archangiaceae</taxon>
        <taxon>Stigmatella</taxon>
    </lineage>
</organism>
<dbReference type="Proteomes" id="UP000001351">
    <property type="component" value="Chromosome"/>
</dbReference>
<dbReference type="eggNOG" id="COG0612">
    <property type="taxonomic scope" value="Bacteria"/>
</dbReference>
<accession>E3FZE3</accession>
<dbReference type="GO" id="GO:0046872">
    <property type="term" value="F:metal ion binding"/>
    <property type="evidence" value="ECO:0007669"/>
    <property type="project" value="InterPro"/>
</dbReference>
<dbReference type="STRING" id="378806.STAUR_8390"/>
<dbReference type="InterPro" id="IPR011765">
    <property type="entry name" value="Pept_M16_N"/>
</dbReference>
<dbReference type="PANTHER" id="PTHR11851:SF49">
    <property type="entry name" value="MITOCHONDRIAL-PROCESSING PEPTIDASE SUBUNIT ALPHA"/>
    <property type="match status" value="1"/>
</dbReference>
<dbReference type="HOGENOM" id="CLU_007487_1_1_7"/>
<comment type="similarity">
    <text evidence="2 3">Belongs to the peptidase M16 family.</text>
</comment>
<dbReference type="InterPro" id="IPR050361">
    <property type="entry name" value="MPP/UQCRC_Complex"/>
</dbReference>
<reference evidence="7 8" key="1">
    <citation type="journal article" date="2011" name="Mol. Biol. Evol.">
        <title>Comparative genomic analysis of fruiting body formation in Myxococcales.</title>
        <authorList>
            <person name="Huntley S."/>
            <person name="Hamann N."/>
            <person name="Wegener-Feldbrugge S."/>
            <person name="Treuner-Lange A."/>
            <person name="Kube M."/>
            <person name="Reinhardt R."/>
            <person name="Klages S."/>
            <person name="Muller R."/>
            <person name="Ronning C.M."/>
            <person name="Nierman W.C."/>
            <person name="Sogaard-Andersen L."/>
        </authorList>
    </citation>
    <scope>NUCLEOTIDE SEQUENCE [LARGE SCALE GENOMIC DNA]</scope>
    <source>
        <strain evidence="7 8">DW4/3-1</strain>
    </source>
</reference>
<dbReference type="AlphaFoldDB" id="E3FZE3"/>
<dbReference type="PANTHER" id="PTHR11851">
    <property type="entry name" value="METALLOPROTEASE"/>
    <property type="match status" value="1"/>
</dbReference>
<evidence type="ECO:0000256" key="3">
    <source>
        <dbReference type="RuleBase" id="RU004447"/>
    </source>
</evidence>
<keyword evidence="4" id="KW-0732">Signal</keyword>
<dbReference type="PROSITE" id="PS00143">
    <property type="entry name" value="INSULINASE"/>
    <property type="match status" value="1"/>
</dbReference>
<dbReference type="Pfam" id="PF00675">
    <property type="entry name" value="Peptidase_M16"/>
    <property type="match status" value="1"/>
</dbReference>
<dbReference type="OrthoDB" id="9811314at2"/>
<dbReference type="Pfam" id="PF05193">
    <property type="entry name" value="Peptidase_M16_C"/>
    <property type="match status" value="2"/>
</dbReference>
<gene>
    <name evidence="7" type="ordered locus">STAUR_8390</name>
</gene>
<feature type="chain" id="PRO_5003170050" evidence="4">
    <location>
        <begin position="43"/>
        <end position="948"/>
    </location>
</feature>
<dbReference type="Gene3D" id="3.30.830.10">
    <property type="entry name" value="Metalloenzyme, LuxS/M16 peptidase-like"/>
    <property type="match status" value="4"/>
</dbReference>
<feature type="signal peptide" evidence="4">
    <location>
        <begin position="1"/>
        <end position="42"/>
    </location>
</feature>
<dbReference type="GO" id="GO:0006508">
    <property type="term" value="P:proteolysis"/>
    <property type="evidence" value="ECO:0007669"/>
    <property type="project" value="InterPro"/>
</dbReference>
<dbReference type="RefSeq" id="WP_013378349.1">
    <property type="nucleotide sequence ID" value="NC_014623.1"/>
</dbReference>
<evidence type="ECO:0000313" key="7">
    <source>
        <dbReference type="EMBL" id="ADO76144.1"/>
    </source>
</evidence>
<dbReference type="SUPFAM" id="SSF63411">
    <property type="entry name" value="LuxS/MPP-like metallohydrolase"/>
    <property type="match status" value="4"/>
</dbReference>
<dbReference type="InterPro" id="IPR001431">
    <property type="entry name" value="Pept_M16_Zn_BS"/>
</dbReference>
<protein>
    <submittedName>
        <fullName evidence="7">Peptidase, M16B family</fullName>
    </submittedName>
</protein>
<feature type="domain" description="Peptidase M16 N-terminal" evidence="5">
    <location>
        <begin position="73"/>
        <end position="219"/>
    </location>
</feature>
<evidence type="ECO:0000256" key="1">
    <source>
        <dbReference type="ARBA" id="ARBA00001947"/>
    </source>
</evidence>
<name>E3FZE3_STIAD</name>
<keyword evidence="8" id="KW-1185">Reference proteome</keyword>
<evidence type="ECO:0000259" key="5">
    <source>
        <dbReference type="Pfam" id="PF00675"/>
    </source>
</evidence>
<evidence type="ECO:0000313" key="8">
    <source>
        <dbReference type="Proteomes" id="UP000001351"/>
    </source>
</evidence>
<evidence type="ECO:0000256" key="4">
    <source>
        <dbReference type="SAM" id="SignalP"/>
    </source>
</evidence>
<feature type="domain" description="Peptidase M16 C-terminal" evidence="6">
    <location>
        <begin position="684"/>
        <end position="864"/>
    </location>
</feature>
<dbReference type="InterPro" id="IPR007863">
    <property type="entry name" value="Peptidase_M16_C"/>
</dbReference>
<comment type="cofactor">
    <cofactor evidence="1">
        <name>Zn(2+)</name>
        <dbReference type="ChEBI" id="CHEBI:29105"/>
    </cofactor>
</comment>
<feature type="domain" description="Peptidase M16 C-terminal" evidence="6">
    <location>
        <begin position="228"/>
        <end position="404"/>
    </location>
</feature>
<evidence type="ECO:0000259" key="6">
    <source>
        <dbReference type="Pfam" id="PF05193"/>
    </source>
</evidence>